<sequence length="219" mass="26334">MTGVWYENILIDSEEIGILRYQLLRSRLEEKYREIDIKKLKERCVYCDQNHDCEYNKKPCSKDEEPQVIMINYNSQLESILDEFWRSNQVSFDRFEVQCDNLMEKANECEKKLVEMEMKHHAIVVEEENSKNKNNGMKKNSRVKNVDLYATCESPPMESKKECHLKKEHYSSPKWKSTYYQGLNVRGLEHLTLYVKFMEFLPNKRKKKDDVFFLSYMPP</sequence>
<comment type="caution">
    <text evidence="1">The sequence shown here is derived from an EMBL/GenBank/DDBJ whole genome shotgun (WGS) entry which is preliminary data.</text>
</comment>
<dbReference type="EMBL" id="CASHSV030000206">
    <property type="protein sequence ID" value="CAJ2653254.1"/>
    <property type="molecule type" value="Genomic_DNA"/>
</dbReference>
<gene>
    <name evidence="1" type="ORF">MILVUS5_LOCUS20631</name>
</gene>
<name>A0ACB0K7E3_TRIPR</name>
<accession>A0ACB0K7E3</accession>
<reference evidence="1" key="1">
    <citation type="submission" date="2023-10" db="EMBL/GenBank/DDBJ databases">
        <authorList>
            <person name="Rodriguez Cubillos JULIANA M."/>
            <person name="De Vega J."/>
        </authorList>
    </citation>
    <scope>NUCLEOTIDE SEQUENCE</scope>
</reference>
<proteinExistence type="predicted"/>
<protein>
    <submittedName>
        <fullName evidence="1">Uncharacterized protein</fullName>
    </submittedName>
</protein>
<keyword evidence="2" id="KW-1185">Reference proteome</keyword>
<evidence type="ECO:0000313" key="1">
    <source>
        <dbReference type="EMBL" id="CAJ2653254.1"/>
    </source>
</evidence>
<evidence type="ECO:0000313" key="2">
    <source>
        <dbReference type="Proteomes" id="UP001177021"/>
    </source>
</evidence>
<dbReference type="Proteomes" id="UP001177021">
    <property type="component" value="Unassembled WGS sequence"/>
</dbReference>
<organism evidence="1 2">
    <name type="scientific">Trifolium pratense</name>
    <name type="common">Red clover</name>
    <dbReference type="NCBI Taxonomy" id="57577"/>
    <lineage>
        <taxon>Eukaryota</taxon>
        <taxon>Viridiplantae</taxon>
        <taxon>Streptophyta</taxon>
        <taxon>Embryophyta</taxon>
        <taxon>Tracheophyta</taxon>
        <taxon>Spermatophyta</taxon>
        <taxon>Magnoliopsida</taxon>
        <taxon>eudicotyledons</taxon>
        <taxon>Gunneridae</taxon>
        <taxon>Pentapetalae</taxon>
        <taxon>rosids</taxon>
        <taxon>fabids</taxon>
        <taxon>Fabales</taxon>
        <taxon>Fabaceae</taxon>
        <taxon>Papilionoideae</taxon>
        <taxon>50 kb inversion clade</taxon>
        <taxon>NPAAA clade</taxon>
        <taxon>Hologalegina</taxon>
        <taxon>IRL clade</taxon>
        <taxon>Trifolieae</taxon>
        <taxon>Trifolium</taxon>
    </lineage>
</organism>